<protein>
    <submittedName>
        <fullName evidence="1">Uncharacterized protein</fullName>
    </submittedName>
</protein>
<dbReference type="EMBL" id="MU267017">
    <property type="protein sequence ID" value="KAH7917550.1"/>
    <property type="molecule type" value="Genomic_DNA"/>
</dbReference>
<reference evidence="1" key="1">
    <citation type="journal article" date="2021" name="New Phytol.">
        <title>Evolutionary innovations through gain and loss of genes in the ectomycorrhizal Boletales.</title>
        <authorList>
            <person name="Wu G."/>
            <person name="Miyauchi S."/>
            <person name="Morin E."/>
            <person name="Kuo A."/>
            <person name="Drula E."/>
            <person name="Varga T."/>
            <person name="Kohler A."/>
            <person name="Feng B."/>
            <person name="Cao Y."/>
            <person name="Lipzen A."/>
            <person name="Daum C."/>
            <person name="Hundley H."/>
            <person name="Pangilinan J."/>
            <person name="Johnson J."/>
            <person name="Barry K."/>
            <person name="LaButti K."/>
            <person name="Ng V."/>
            <person name="Ahrendt S."/>
            <person name="Min B."/>
            <person name="Choi I.G."/>
            <person name="Park H."/>
            <person name="Plett J.M."/>
            <person name="Magnuson J."/>
            <person name="Spatafora J.W."/>
            <person name="Nagy L.G."/>
            <person name="Henrissat B."/>
            <person name="Grigoriev I.V."/>
            <person name="Yang Z.L."/>
            <person name="Xu J."/>
            <person name="Martin F.M."/>
        </authorList>
    </citation>
    <scope>NUCLEOTIDE SEQUENCE</scope>
    <source>
        <strain evidence="1">KUC20120723A-06</strain>
    </source>
</reference>
<keyword evidence="2" id="KW-1185">Reference proteome</keyword>
<evidence type="ECO:0000313" key="1">
    <source>
        <dbReference type="EMBL" id="KAH7917550.1"/>
    </source>
</evidence>
<accession>A0ACB8AVN2</accession>
<evidence type="ECO:0000313" key="2">
    <source>
        <dbReference type="Proteomes" id="UP000790709"/>
    </source>
</evidence>
<sequence>MLDSSQSPASSLDSVAATSSVVHVDTFPLIRDGSVAYPEYSALLPDAERQLSDSRPFGIPDALQPSSDVPVLVELTQSNLSLPAICDPFGDLSKWMLDSSQSPASSLDSVAATSSVARVDTLPLVRDGSASYPEYSALLSDAERRLSDSRPFASHLPHSHSTSQPVDWLLLDSTDVVHELASPIQPDSLEIQSVNGFDPRLTTAALASSV</sequence>
<dbReference type="Proteomes" id="UP000790709">
    <property type="component" value="Unassembled WGS sequence"/>
</dbReference>
<organism evidence="1 2">
    <name type="scientific">Leucogyrophana mollusca</name>
    <dbReference type="NCBI Taxonomy" id="85980"/>
    <lineage>
        <taxon>Eukaryota</taxon>
        <taxon>Fungi</taxon>
        <taxon>Dikarya</taxon>
        <taxon>Basidiomycota</taxon>
        <taxon>Agaricomycotina</taxon>
        <taxon>Agaricomycetes</taxon>
        <taxon>Agaricomycetidae</taxon>
        <taxon>Boletales</taxon>
        <taxon>Boletales incertae sedis</taxon>
        <taxon>Leucogyrophana</taxon>
    </lineage>
</organism>
<proteinExistence type="predicted"/>
<gene>
    <name evidence="1" type="ORF">BV22DRAFT_1135317</name>
</gene>
<comment type="caution">
    <text evidence="1">The sequence shown here is derived from an EMBL/GenBank/DDBJ whole genome shotgun (WGS) entry which is preliminary data.</text>
</comment>
<name>A0ACB8AVN2_9AGAM</name>